<dbReference type="PANTHER" id="PTHR30251">
    <property type="entry name" value="PILUS ASSEMBLY CHAPERONE"/>
    <property type="match status" value="1"/>
</dbReference>
<evidence type="ECO:0000259" key="8">
    <source>
        <dbReference type="Pfam" id="PF02753"/>
    </source>
</evidence>
<feature type="signal peptide" evidence="6">
    <location>
        <begin position="1"/>
        <end position="42"/>
    </location>
</feature>
<keyword evidence="5" id="KW-0143">Chaperone</keyword>
<dbReference type="InterPro" id="IPR013783">
    <property type="entry name" value="Ig-like_fold"/>
</dbReference>
<dbReference type="Proteomes" id="UP000596095">
    <property type="component" value="Chromosome"/>
</dbReference>
<feature type="domain" description="Pili assembly chaperone C-terminal" evidence="8">
    <location>
        <begin position="193"/>
        <end position="254"/>
    </location>
</feature>
<evidence type="ECO:0000256" key="3">
    <source>
        <dbReference type="ARBA" id="ARBA00022729"/>
    </source>
</evidence>
<evidence type="ECO:0000256" key="1">
    <source>
        <dbReference type="ARBA" id="ARBA00004418"/>
    </source>
</evidence>
<keyword evidence="4" id="KW-0574">Periplasm</keyword>
<dbReference type="Pfam" id="PF00345">
    <property type="entry name" value="PapD_N"/>
    <property type="match status" value="1"/>
</dbReference>
<gene>
    <name evidence="9" type="ORF">JJL50_11175</name>
</gene>
<sequence length="264" mass="28515">MDSRFPSEDAMSGMNWLACSAPARRIVCWGLLSLSASAPVHAQVAVDGTRVIFPAGAGEVTVGIQNRSEQPALVQAWIGGEDAKLPPEASTAPFVVGPPLLRLDAGKDQKLRVRLIRDRAPDDDREHMYWLNVLAAPPQSAPADDENLLQVAIRSRFKVLYRPSALAASLPANFADRMTFAMRRSDSGLQLVISNPTPYHFNLGKLALESDGKLLPLDNPYVAPFSEKPVPLPAEAGQGPSSVKFAWLDDNGQLQDGSRALESP</sequence>
<protein>
    <submittedName>
        <fullName evidence="9">Molecular chaperone</fullName>
    </submittedName>
</protein>
<dbReference type="GO" id="GO:0042597">
    <property type="term" value="C:periplasmic space"/>
    <property type="evidence" value="ECO:0007669"/>
    <property type="project" value="UniProtKB-SubCell"/>
</dbReference>
<dbReference type="SUPFAM" id="SSF49584">
    <property type="entry name" value="Periplasmic chaperone C-domain"/>
    <property type="match status" value="1"/>
</dbReference>
<dbReference type="InterPro" id="IPR016148">
    <property type="entry name" value="Pili_assmbl_chaperone_C"/>
</dbReference>
<dbReference type="PANTHER" id="PTHR30251:SF2">
    <property type="entry name" value="FIMBRIAL CHAPERONE YADV-RELATED"/>
    <property type="match status" value="1"/>
</dbReference>
<dbReference type="InterPro" id="IPR036316">
    <property type="entry name" value="Pili_assmbl_chap_C_dom_sf"/>
</dbReference>
<dbReference type="Pfam" id="PF02753">
    <property type="entry name" value="PapD_C"/>
    <property type="match status" value="1"/>
</dbReference>
<evidence type="ECO:0000256" key="6">
    <source>
        <dbReference type="SAM" id="SignalP"/>
    </source>
</evidence>
<dbReference type="Gene3D" id="2.60.40.10">
    <property type="entry name" value="Immunoglobulins"/>
    <property type="match status" value="2"/>
</dbReference>
<dbReference type="AlphaFoldDB" id="A0ABD7BYA5"/>
<comment type="subcellular location">
    <subcellularLocation>
        <location evidence="1">Periplasm</location>
    </subcellularLocation>
</comment>
<dbReference type="InterPro" id="IPR008962">
    <property type="entry name" value="PapD-like_sf"/>
</dbReference>
<name>A0ABD7BYA5_STEMA</name>
<dbReference type="RefSeq" id="WP_201116197.1">
    <property type="nucleotide sequence ID" value="NZ_CP067993.1"/>
</dbReference>
<evidence type="ECO:0000256" key="5">
    <source>
        <dbReference type="ARBA" id="ARBA00023186"/>
    </source>
</evidence>
<feature type="chain" id="PRO_5044749637" evidence="6">
    <location>
        <begin position="43"/>
        <end position="264"/>
    </location>
</feature>
<dbReference type="InterPro" id="IPR016147">
    <property type="entry name" value="Pili_assmbl_chaperone_N"/>
</dbReference>
<dbReference type="SUPFAM" id="SSF49354">
    <property type="entry name" value="PapD-like"/>
    <property type="match status" value="1"/>
</dbReference>
<dbReference type="EMBL" id="CP067993">
    <property type="protein sequence ID" value="QQQ40542.1"/>
    <property type="molecule type" value="Genomic_DNA"/>
</dbReference>
<dbReference type="InterPro" id="IPR050643">
    <property type="entry name" value="Periplasmic_pilus_chap"/>
</dbReference>
<accession>A0ABD7BYA5</accession>
<evidence type="ECO:0000313" key="9">
    <source>
        <dbReference type="EMBL" id="QQQ40542.1"/>
    </source>
</evidence>
<keyword evidence="3 6" id="KW-0732">Signal</keyword>
<organism evidence="9 10">
    <name type="scientific">Stenotrophomonas maltophilia</name>
    <name type="common">Pseudomonas maltophilia</name>
    <name type="synonym">Xanthomonas maltophilia</name>
    <dbReference type="NCBI Taxonomy" id="40324"/>
    <lineage>
        <taxon>Bacteria</taxon>
        <taxon>Pseudomonadati</taxon>
        <taxon>Pseudomonadota</taxon>
        <taxon>Gammaproteobacteria</taxon>
        <taxon>Lysobacterales</taxon>
        <taxon>Lysobacteraceae</taxon>
        <taxon>Stenotrophomonas</taxon>
        <taxon>Stenotrophomonas maltophilia group</taxon>
    </lineage>
</organism>
<evidence type="ECO:0000313" key="10">
    <source>
        <dbReference type="Proteomes" id="UP000596095"/>
    </source>
</evidence>
<feature type="domain" description="Pili assembly chaperone N-terminal" evidence="7">
    <location>
        <begin position="44"/>
        <end position="166"/>
    </location>
</feature>
<reference evidence="9 10" key="1">
    <citation type="submission" date="2021-01" db="EMBL/GenBank/DDBJ databases">
        <title>Genome Characterization of a novel Stenotrophomonas isolate with high keratinase activity.</title>
        <authorList>
            <person name="Cao Z.-J."/>
        </authorList>
    </citation>
    <scope>NUCLEOTIDE SEQUENCE [LARGE SCALE GENOMIC DNA]</scope>
    <source>
        <strain evidence="9 10">DHHJ</strain>
    </source>
</reference>
<dbReference type="PRINTS" id="PR00969">
    <property type="entry name" value="CHAPERONPILI"/>
</dbReference>
<evidence type="ECO:0000259" key="7">
    <source>
        <dbReference type="Pfam" id="PF00345"/>
    </source>
</evidence>
<evidence type="ECO:0000256" key="4">
    <source>
        <dbReference type="ARBA" id="ARBA00022764"/>
    </source>
</evidence>
<comment type="similarity">
    <text evidence="2">Belongs to the periplasmic pilus chaperone family.</text>
</comment>
<proteinExistence type="inferred from homology"/>
<dbReference type="InterPro" id="IPR001829">
    <property type="entry name" value="Pili_assmbl_chaperone_bac"/>
</dbReference>
<evidence type="ECO:0000256" key="2">
    <source>
        <dbReference type="ARBA" id="ARBA00007399"/>
    </source>
</evidence>